<dbReference type="KEGG" id="pti:PHATRDRAFT_13897"/>
<dbReference type="AlphaFoldDB" id="B7G337"/>
<dbReference type="GO" id="GO:0005524">
    <property type="term" value="F:ATP binding"/>
    <property type="evidence" value="ECO:0007669"/>
    <property type="project" value="InterPro"/>
</dbReference>
<keyword evidence="3" id="KW-1185">Reference proteome</keyword>
<dbReference type="eggNOG" id="KOG0192">
    <property type="taxonomic scope" value="Eukaryota"/>
</dbReference>
<proteinExistence type="predicted"/>
<dbReference type="Proteomes" id="UP000000759">
    <property type="component" value="Chromosome 13"/>
</dbReference>
<dbReference type="PANTHER" id="PTHR23257:SF958">
    <property type="entry name" value="SERINE_THREONINE-PROTEIN KINASE WNK4"/>
    <property type="match status" value="1"/>
</dbReference>
<feature type="domain" description="Protein kinase" evidence="1">
    <location>
        <begin position="1"/>
        <end position="108"/>
    </location>
</feature>
<dbReference type="PROSITE" id="PS50011">
    <property type="entry name" value="PROTEIN_KINASE_DOM"/>
    <property type="match status" value="1"/>
</dbReference>
<dbReference type="GeneID" id="7202515"/>
<dbReference type="InterPro" id="IPR050167">
    <property type="entry name" value="Ser_Thr_protein_kinase"/>
</dbReference>
<evidence type="ECO:0000259" key="1">
    <source>
        <dbReference type="PROSITE" id="PS50011"/>
    </source>
</evidence>
<dbReference type="SUPFAM" id="SSF56112">
    <property type="entry name" value="Protein kinase-like (PK-like)"/>
    <property type="match status" value="1"/>
</dbReference>
<dbReference type="EMBL" id="CM000615">
    <property type="protein sequence ID" value="EEC46763.1"/>
    <property type="molecule type" value="Genomic_DNA"/>
</dbReference>
<dbReference type="InterPro" id="IPR011009">
    <property type="entry name" value="Kinase-like_dom_sf"/>
</dbReference>
<dbReference type="HOGENOM" id="CLU_037815_0_0_1"/>
<dbReference type="RefSeq" id="XP_002181549.1">
    <property type="nucleotide sequence ID" value="XM_002181513.1"/>
</dbReference>
<name>B7G337_PHATC</name>
<accession>B7G337</accession>
<dbReference type="Pfam" id="PF00069">
    <property type="entry name" value="Pkinase"/>
    <property type="match status" value="1"/>
</dbReference>
<dbReference type="Gene3D" id="1.10.510.10">
    <property type="entry name" value="Transferase(Phosphotransferase) domain 1"/>
    <property type="match status" value="1"/>
</dbReference>
<gene>
    <name evidence="2" type="ORF">PHATRDRAFT_13897</name>
</gene>
<dbReference type="GO" id="GO:0007165">
    <property type="term" value="P:signal transduction"/>
    <property type="evidence" value="ECO:0007669"/>
    <property type="project" value="TreeGrafter"/>
</dbReference>
<dbReference type="InParanoid" id="B7G337"/>
<organism evidence="2 3">
    <name type="scientific">Phaeodactylum tricornutum (strain CCAP 1055/1)</name>
    <dbReference type="NCBI Taxonomy" id="556484"/>
    <lineage>
        <taxon>Eukaryota</taxon>
        <taxon>Sar</taxon>
        <taxon>Stramenopiles</taxon>
        <taxon>Ochrophyta</taxon>
        <taxon>Bacillariophyta</taxon>
        <taxon>Bacillariophyceae</taxon>
        <taxon>Bacillariophycidae</taxon>
        <taxon>Naviculales</taxon>
        <taxon>Phaeodactylaceae</taxon>
        <taxon>Phaeodactylum</taxon>
    </lineage>
</organism>
<dbReference type="InterPro" id="IPR000719">
    <property type="entry name" value="Prot_kinase_dom"/>
</dbReference>
<evidence type="ECO:0000313" key="2">
    <source>
        <dbReference type="EMBL" id="EEC46763.1"/>
    </source>
</evidence>
<dbReference type="GO" id="GO:0005737">
    <property type="term" value="C:cytoplasm"/>
    <property type="evidence" value="ECO:0007669"/>
    <property type="project" value="TreeGrafter"/>
</dbReference>
<dbReference type="GO" id="GO:0004672">
    <property type="term" value="F:protein kinase activity"/>
    <property type="evidence" value="ECO:0007669"/>
    <property type="project" value="InterPro"/>
</dbReference>
<sequence length="108" mass="12149">MEQCSFIARAGLGIARAIEFLHQHNIIYRDLKPQNVGFGVDGKVRLFDFGLARKVLPENSKRRLSGSAGTARYMAPEVSLHESYSFPADVYSFAILLWQICTLEKPFA</sequence>
<reference evidence="2 3" key="1">
    <citation type="journal article" date="2008" name="Nature">
        <title>The Phaeodactylum genome reveals the evolutionary history of diatom genomes.</title>
        <authorList>
            <person name="Bowler C."/>
            <person name="Allen A.E."/>
            <person name="Badger J.H."/>
            <person name="Grimwood J."/>
            <person name="Jabbari K."/>
            <person name="Kuo A."/>
            <person name="Maheswari U."/>
            <person name="Martens C."/>
            <person name="Maumus F."/>
            <person name="Otillar R.P."/>
            <person name="Rayko E."/>
            <person name="Salamov A."/>
            <person name="Vandepoele K."/>
            <person name="Beszteri B."/>
            <person name="Gruber A."/>
            <person name="Heijde M."/>
            <person name="Katinka M."/>
            <person name="Mock T."/>
            <person name="Valentin K."/>
            <person name="Verret F."/>
            <person name="Berges J.A."/>
            <person name="Brownlee C."/>
            <person name="Cadoret J.P."/>
            <person name="Chiovitti A."/>
            <person name="Choi C.J."/>
            <person name="Coesel S."/>
            <person name="De Martino A."/>
            <person name="Detter J.C."/>
            <person name="Durkin C."/>
            <person name="Falciatore A."/>
            <person name="Fournet J."/>
            <person name="Haruta M."/>
            <person name="Huysman M.J."/>
            <person name="Jenkins B.D."/>
            <person name="Jiroutova K."/>
            <person name="Jorgensen R.E."/>
            <person name="Joubert Y."/>
            <person name="Kaplan A."/>
            <person name="Kroger N."/>
            <person name="Kroth P.G."/>
            <person name="La Roche J."/>
            <person name="Lindquist E."/>
            <person name="Lommer M."/>
            <person name="Martin-Jezequel V."/>
            <person name="Lopez P.J."/>
            <person name="Lucas S."/>
            <person name="Mangogna M."/>
            <person name="McGinnis K."/>
            <person name="Medlin L.K."/>
            <person name="Montsant A."/>
            <person name="Oudot-Le Secq M.P."/>
            <person name="Napoli C."/>
            <person name="Obornik M."/>
            <person name="Parker M.S."/>
            <person name="Petit J.L."/>
            <person name="Porcel B.M."/>
            <person name="Poulsen N."/>
            <person name="Robison M."/>
            <person name="Rychlewski L."/>
            <person name="Rynearson T.A."/>
            <person name="Schmutz J."/>
            <person name="Shapiro H."/>
            <person name="Siaut M."/>
            <person name="Stanley M."/>
            <person name="Sussman M.R."/>
            <person name="Taylor A.R."/>
            <person name="Vardi A."/>
            <person name="von Dassow P."/>
            <person name="Vyverman W."/>
            <person name="Willis A."/>
            <person name="Wyrwicz L.S."/>
            <person name="Rokhsar D.S."/>
            <person name="Weissenbach J."/>
            <person name="Armbrust E.V."/>
            <person name="Green B.R."/>
            <person name="Van de Peer Y."/>
            <person name="Grigoriev I.V."/>
        </authorList>
    </citation>
    <scope>NUCLEOTIDE SEQUENCE [LARGE SCALE GENOMIC DNA]</scope>
    <source>
        <strain evidence="2 3">CCAP 1055/1</strain>
    </source>
</reference>
<reference evidence="3" key="2">
    <citation type="submission" date="2008-08" db="EMBL/GenBank/DDBJ databases">
        <authorList>
            <consortium name="Diatom Consortium"/>
            <person name="Grigoriev I."/>
            <person name="Grimwood J."/>
            <person name="Kuo A."/>
            <person name="Otillar R.P."/>
            <person name="Salamov A."/>
            <person name="Detter J.C."/>
            <person name="Lindquist E."/>
            <person name="Shapiro H."/>
            <person name="Lucas S."/>
            <person name="Glavina del Rio T."/>
            <person name="Pitluck S."/>
            <person name="Rokhsar D."/>
            <person name="Bowler C."/>
        </authorList>
    </citation>
    <scope>GENOME REANNOTATION</scope>
    <source>
        <strain evidence="3">CCAP 1055/1</strain>
    </source>
</reference>
<dbReference type="OrthoDB" id="48115at2759"/>
<feature type="non-terminal residue" evidence="2">
    <location>
        <position position="108"/>
    </location>
</feature>
<evidence type="ECO:0000313" key="3">
    <source>
        <dbReference type="Proteomes" id="UP000000759"/>
    </source>
</evidence>
<protein>
    <recommendedName>
        <fullName evidence="1">Protein kinase domain-containing protein</fullName>
    </recommendedName>
</protein>
<dbReference type="STRING" id="556484.B7G337"/>
<dbReference type="PANTHER" id="PTHR23257">
    <property type="entry name" value="SERINE-THREONINE PROTEIN KINASE"/>
    <property type="match status" value="1"/>
</dbReference>
<dbReference type="PaxDb" id="2850-Phatr13897"/>